<organism evidence="9 10">
    <name type="scientific">Amphiprion percula</name>
    <name type="common">Orange clownfish</name>
    <name type="synonym">Lutjanus percula</name>
    <dbReference type="NCBI Taxonomy" id="161767"/>
    <lineage>
        <taxon>Eukaryota</taxon>
        <taxon>Metazoa</taxon>
        <taxon>Chordata</taxon>
        <taxon>Craniata</taxon>
        <taxon>Vertebrata</taxon>
        <taxon>Euteleostomi</taxon>
        <taxon>Actinopterygii</taxon>
        <taxon>Neopterygii</taxon>
        <taxon>Teleostei</taxon>
        <taxon>Neoteleostei</taxon>
        <taxon>Acanthomorphata</taxon>
        <taxon>Ovalentaria</taxon>
        <taxon>Pomacentridae</taxon>
        <taxon>Amphiprion</taxon>
    </lineage>
</organism>
<dbReference type="GO" id="GO:0006351">
    <property type="term" value="P:DNA-templated transcription"/>
    <property type="evidence" value="ECO:0007669"/>
    <property type="project" value="InterPro"/>
</dbReference>
<dbReference type="Ensembl" id="ENSAPET00000026603.1">
    <property type="protein sequence ID" value="ENSAPEP00000025921.1"/>
    <property type="gene ID" value="ENSAPEG00000018429.1"/>
</dbReference>
<evidence type="ECO:0000256" key="1">
    <source>
        <dbReference type="ARBA" id="ARBA00008638"/>
    </source>
</evidence>
<dbReference type="Gene3D" id="1.10.472.10">
    <property type="entry name" value="Cyclin-like"/>
    <property type="match status" value="1"/>
</dbReference>
<dbReference type="NCBIfam" id="TIGR00569">
    <property type="entry name" value="ccl1"/>
    <property type="match status" value="1"/>
</dbReference>
<reference evidence="9" key="3">
    <citation type="submission" date="2025-09" db="UniProtKB">
        <authorList>
            <consortium name="Ensembl"/>
        </authorList>
    </citation>
    <scope>IDENTIFICATION</scope>
</reference>
<sequence length="334" mass="39239">MFHNSSQRKYWIFKSEDELEHMRYKANQKFRNKALESGKSMFLERHEEDVLFRHYERRLLDFCNAFKPAMPKSVVGTAAMYFRRFYLNNSIMEYHPRIIMLTCAYLSCKVDEFNVSSTQFVGNLLQETPAGQEKVLEQILEYELLLIQQLNFHLVVHNPYRPMEGLLIDLKTRYPTLENPESLRKSADDFLTQAALTDAGLLFSPSQIAITAILNSASRAGLNLESVFSVHSGMKTLLKKYELPKPEEVNVYKQRLERIHAEFGSSSNKRKRGYEEDGHVAKEPRLTEEVRYFHISYRPTFRQIPLKVEPLFVEFLLNNTNFVLFQEWTDEDLI</sequence>
<keyword evidence="10" id="KW-1185">Reference proteome</keyword>
<dbReference type="GO" id="GO:0016538">
    <property type="term" value="F:cyclin-dependent protein serine/threonine kinase regulator activity"/>
    <property type="evidence" value="ECO:0007669"/>
    <property type="project" value="InterPro"/>
</dbReference>
<comment type="similarity">
    <text evidence="1">Belongs to the cyclin family. Cyclin C subfamily.</text>
</comment>
<accession>A0A3P8TMS3</accession>
<dbReference type="GO" id="GO:0070985">
    <property type="term" value="C:transcription factor TFIIK complex"/>
    <property type="evidence" value="ECO:0007669"/>
    <property type="project" value="InterPro"/>
</dbReference>
<dbReference type="Pfam" id="PF16899">
    <property type="entry name" value="Cyclin_C_2"/>
    <property type="match status" value="1"/>
</dbReference>
<dbReference type="Pfam" id="PF00134">
    <property type="entry name" value="Cyclin_N"/>
    <property type="match status" value="1"/>
</dbReference>
<reference evidence="9" key="2">
    <citation type="submission" date="2025-08" db="UniProtKB">
        <authorList>
            <consortium name="Ensembl"/>
        </authorList>
    </citation>
    <scope>IDENTIFICATION</scope>
</reference>
<name>A0A3P8TMS3_AMPPE</name>
<evidence type="ECO:0000256" key="2">
    <source>
        <dbReference type="ARBA" id="ARBA00019496"/>
    </source>
</evidence>
<evidence type="ECO:0000313" key="10">
    <source>
        <dbReference type="Proteomes" id="UP000265080"/>
    </source>
</evidence>
<evidence type="ECO:0000313" key="9">
    <source>
        <dbReference type="Ensembl" id="ENSAPEP00000025921.1"/>
    </source>
</evidence>
<evidence type="ECO:0000256" key="5">
    <source>
        <dbReference type="ARBA" id="ARBA00025343"/>
    </source>
</evidence>
<keyword evidence="4" id="KW-0131">Cell cycle</keyword>
<dbReference type="PANTHER" id="PTHR10026">
    <property type="entry name" value="CYCLIN"/>
    <property type="match status" value="1"/>
</dbReference>
<evidence type="ECO:0000259" key="8">
    <source>
        <dbReference type="SMART" id="SM00385"/>
    </source>
</evidence>
<comment type="subunit">
    <text evidence="6">Associates primarily with CDK7 and MAT1 to form the CAK complex. CAK can further associate with the core-TFIIH to form the TFIIH basal transcription factor.</text>
</comment>
<keyword evidence="3 7" id="KW-0195">Cyclin</keyword>
<dbReference type="GeneTree" id="ENSGT00390000008634"/>
<reference evidence="9 10" key="1">
    <citation type="submission" date="2018-03" db="EMBL/GenBank/DDBJ databases">
        <title>Finding Nemo's genes: A chromosome-scale reference assembly of the genome of the orange clownfish Amphiprion percula.</title>
        <authorList>
            <person name="Lehmann R."/>
        </authorList>
    </citation>
    <scope>NUCLEOTIDE SEQUENCE</scope>
</reference>
<evidence type="ECO:0000256" key="6">
    <source>
        <dbReference type="ARBA" id="ARBA00026042"/>
    </source>
</evidence>
<feature type="domain" description="Cyclin-like" evidence="8">
    <location>
        <begin position="57"/>
        <end position="148"/>
    </location>
</feature>
<evidence type="ECO:0000256" key="4">
    <source>
        <dbReference type="ARBA" id="ARBA00023306"/>
    </source>
</evidence>
<dbReference type="GO" id="GO:0006357">
    <property type="term" value="P:regulation of transcription by RNA polymerase II"/>
    <property type="evidence" value="ECO:0007669"/>
    <property type="project" value="InterPro"/>
</dbReference>
<dbReference type="InterPro" id="IPR013763">
    <property type="entry name" value="Cyclin-like_dom"/>
</dbReference>
<protein>
    <recommendedName>
        <fullName evidence="2">Cyclin-H</fullName>
    </recommendedName>
</protein>
<dbReference type="FunFam" id="1.10.472.10:FF:000029">
    <property type="entry name" value="Cyclin h"/>
    <property type="match status" value="1"/>
</dbReference>
<dbReference type="InterPro" id="IPR031658">
    <property type="entry name" value="Cyclin_C_2"/>
</dbReference>
<evidence type="ECO:0000256" key="3">
    <source>
        <dbReference type="ARBA" id="ARBA00023127"/>
    </source>
</evidence>
<dbReference type="CDD" id="cd20524">
    <property type="entry name" value="CYCLIN_CCNH_rpt1"/>
    <property type="match status" value="1"/>
</dbReference>
<dbReference type="SMART" id="SM00385">
    <property type="entry name" value="CYCLIN"/>
    <property type="match status" value="1"/>
</dbReference>
<dbReference type="InterPro" id="IPR027081">
    <property type="entry name" value="CyclinH/Ccl1"/>
</dbReference>
<comment type="function">
    <text evidence="5">Regulates CDK7, the catalytic subunit of the CDK-activating kinase (CAK) enzymatic complex. CAK activates the cyclin-associated kinases CDK1, CDK2, CDK4 and CDK6 by threonine phosphorylation. CAK complexed to the core-TFIIH basal transcription factor activates RNA polymerase II by serine phosphorylation of the repetitive C-terminal domain (CTD) of its large subunit (POLR2A), allowing its escape from the promoter and elongation of the transcripts. Involved in cell cycle control and in RNA transcription by RNA polymerase II. Its expression and activity are constant throughout the cell cycle.</text>
</comment>
<evidence type="ECO:0000256" key="7">
    <source>
        <dbReference type="RuleBase" id="RU000383"/>
    </source>
</evidence>
<dbReference type="Proteomes" id="UP000265080">
    <property type="component" value="Chromosome 5"/>
</dbReference>
<dbReference type="AlphaFoldDB" id="A0A3P8TMS3"/>
<dbReference type="CDD" id="cd20525">
    <property type="entry name" value="CYCLIN_CCNH_rpt2"/>
    <property type="match status" value="1"/>
</dbReference>
<dbReference type="STRING" id="161767.ENSAPEP00000025921"/>
<proteinExistence type="inferred from homology"/>
<dbReference type="InterPro" id="IPR036915">
    <property type="entry name" value="Cyclin-like_sf"/>
</dbReference>
<dbReference type="InterPro" id="IPR043198">
    <property type="entry name" value="Cyclin/Ssn8"/>
</dbReference>
<dbReference type="SUPFAM" id="SSF47954">
    <property type="entry name" value="Cyclin-like"/>
    <property type="match status" value="2"/>
</dbReference>
<dbReference type="InterPro" id="IPR006671">
    <property type="entry name" value="Cyclin_N"/>
</dbReference>